<organism evidence="4">
    <name type="scientific">Gongylonema pulchrum</name>
    <dbReference type="NCBI Taxonomy" id="637853"/>
    <lineage>
        <taxon>Eukaryota</taxon>
        <taxon>Metazoa</taxon>
        <taxon>Ecdysozoa</taxon>
        <taxon>Nematoda</taxon>
        <taxon>Chromadorea</taxon>
        <taxon>Rhabditida</taxon>
        <taxon>Spirurina</taxon>
        <taxon>Spiruromorpha</taxon>
        <taxon>Spiruroidea</taxon>
        <taxon>Gongylonematidae</taxon>
        <taxon>Gongylonema</taxon>
    </lineage>
</organism>
<sequence>MANFRITGEKIFCSSCMRRAEPNLCNCLHLPINRQLVQLSRLADTERHAADAAEIGRSGDEVSGTGRAEL</sequence>
<reference evidence="2 3" key="2">
    <citation type="submission" date="2018-11" db="EMBL/GenBank/DDBJ databases">
        <authorList>
            <consortium name="Pathogen Informatics"/>
        </authorList>
    </citation>
    <scope>NUCLEOTIDE SEQUENCE [LARGE SCALE GENOMIC DNA]</scope>
</reference>
<dbReference type="WBParaSite" id="GPUH_0002161601-mRNA-1">
    <property type="protein sequence ID" value="GPUH_0002161601-mRNA-1"/>
    <property type="gene ID" value="GPUH_0002161601"/>
</dbReference>
<name>A0A183EKU8_9BILA</name>
<evidence type="ECO:0000256" key="1">
    <source>
        <dbReference type="SAM" id="MobiDB-lite"/>
    </source>
</evidence>
<dbReference type="AlphaFoldDB" id="A0A183EKU8"/>
<evidence type="ECO:0000313" key="2">
    <source>
        <dbReference type="EMBL" id="VDN38562.1"/>
    </source>
</evidence>
<dbReference type="EMBL" id="UYRT01092982">
    <property type="protein sequence ID" value="VDN38562.1"/>
    <property type="molecule type" value="Genomic_DNA"/>
</dbReference>
<dbReference type="Proteomes" id="UP000271098">
    <property type="component" value="Unassembled WGS sequence"/>
</dbReference>
<proteinExistence type="predicted"/>
<evidence type="ECO:0000313" key="4">
    <source>
        <dbReference type="WBParaSite" id="GPUH_0002161601-mRNA-1"/>
    </source>
</evidence>
<keyword evidence="3" id="KW-1185">Reference proteome</keyword>
<protein>
    <submittedName>
        <fullName evidence="2 4">Uncharacterized protein</fullName>
    </submittedName>
</protein>
<evidence type="ECO:0000313" key="3">
    <source>
        <dbReference type="Proteomes" id="UP000271098"/>
    </source>
</evidence>
<accession>A0A183EKU8</accession>
<gene>
    <name evidence="2" type="ORF">GPUH_LOCUS21590</name>
</gene>
<feature type="region of interest" description="Disordered" evidence="1">
    <location>
        <begin position="51"/>
        <end position="70"/>
    </location>
</feature>
<reference evidence="4" key="1">
    <citation type="submission" date="2016-06" db="UniProtKB">
        <authorList>
            <consortium name="WormBaseParasite"/>
        </authorList>
    </citation>
    <scope>IDENTIFICATION</scope>
</reference>